<protein>
    <submittedName>
        <fullName evidence="1">DUF4868 domain-containing protein</fullName>
    </submittedName>
</protein>
<reference evidence="1 2" key="1">
    <citation type="submission" date="2021-03" db="EMBL/GenBank/DDBJ databases">
        <title>Enterococcal diversity collection.</title>
        <authorList>
            <person name="Gilmore M.S."/>
            <person name="Schwartzman J."/>
            <person name="Van Tyne D."/>
            <person name="Martin M."/>
            <person name="Earl A.M."/>
            <person name="Manson A.L."/>
            <person name="Straub T."/>
            <person name="Salamzade R."/>
            <person name="Saavedra J."/>
            <person name="Lebreton F."/>
            <person name="Prichula J."/>
            <person name="Schaufler K."/>
            <person name="Gaca A."/>
            <person name="Sgardioli B."/>
            <person name="Wagenaar J."/>
            <person name="Strong T."/>
        </authorList>
    </citation>
    <scope>NUCLEOTIDE SEQUENCE [LARGE SCALE GENOMIC DNA]</scope>
    <source>
        <strain evidence="1 2">MJM16</strain>
    </source>
</reference>
<dbReference type="InterPro" id="IPR032359">
    <property type="entry name" value="KwaB-like"/>
</dbReference>
<name>A0ABS3HPW4_9ENTE</name>
<evidence type="ECO:0000313" key="2">
    <source>
        <dbReference type="Proteomes" id="UP000664495"/>
    </source>
</evidence>
<accession>A0ABS3HPW4</accession>
<sequence length="315" mass="36982">MSTLERILKIVNLDWKELCVRHYFTYKNDISYELHKISMGNEKDSISYENYQHIVSLANKLINDEKKSILDYKEADDRVSSIYTWEKADLEVPPIKEIIPQVFSDQTEDVKRGNYSNFDFHITVVDHEEATIIFFKKVHPASIVKPEGAVIFKDKSFVRPKKQYFRVPKGFDFFVYKGTLYINNSEIFEKAFAITDYLMSSVQNHIDHLVAQEFLSSDSQIVVKDFCQNFEKFRKSFTRSIASMRHKESKYSRDIILNEAATNPNYKDIFKFDRNGAIQVNNKEEFKTFLSFLNDDILKSGLGDEYEVLAKNRIK</sequence>
<dbReference type="Pfam" id="PF16162">
    <property type="entry name" value="KwaB"/>
    <property type="match status" value="1"/>
</dbReference>
<gene>
    <name evidence="1" type="ORF">JZO85_20450</name>
</gene>
<dbReference type="Proteomes" id="UP000664495">
    <property type="component" value="Unassembled WGS sequence"/>
</dbReference>
<organism evidence="1 2">
    <name type="scientific">Candidatus Enterococcus murrayae</name>
    <dbReference type="NCBI Taxonomy" id="2815321"/>
    <lineage>
        <taxon>Bacteria</taxon>
        <taxon>Bacillati</taxon>
        <taxon>Bacillota</taxon>
        <taxon>Bacilli</taxon>
        <taxon>Lactobacillales</taxon>
        <taxon>Enterococcaceae</taxon>
        <taxon>Enterococcus</taxon>
    </lineage>
</organism>
<evidence type="ECO:0000313" key="1">
    <source>
        <dbReference type="EMBL" id="MBO0454638.1"/>
    </source>
</evidence>
<dbReference type="EMBL" id="JAFLVR010000067">
    <property type="protein sequence ID" value="MBO0454638.1"/>
    <property type="molecule type" value="Genomic_DNA"/>
</dbReference>
<proteinExistence type="predicted"/>
<comment type="caution">
    <text evidence="1">The sequence shown here is derived from an EMBL/GenBank/DDBJ whole genome shotgun (WGS) entry which is preliminary data.</text>
</comment>
<keyword evidence="2" id="KW-1185">Reference proteome</keyword>
<dbReference type="RefSeq" id="WP_207110367.1">
    <property type="nucleotide sequence ID" value="NZ_JAFLVR010000067.1"/>
</dbReference>